<reference evidence="3 4" key="1">
    <citation type="submission" date="2019-07" db="EMBL/GenBank/DDBJ databases">
        <title>Paenibacillus thiaminolyticus NRRL B-4156.</title>
        <authorList>
            <person name="Hehnly C."/>
            <person name="Zhang L."/>
        </authorList>
    </citation>
    <scope>NUCLEOTIDE SEQUENCE [LARGE SCALE GENOMIC DNA]</scope>
    <source>
        <strain evidence="3 4">NRRL B-4156</strain>
    </source>
</reference>
<dbReference type="Gene3D" id="3.40.1350.10">
    <property type="match status" value="1"/>
</dbReference>
<dbReference type="GeneID" id="76994406"/>
<accession>A0AAP9IZB0</accession>
<keyword evidence="3" id="KW-0378">Hydrolase</keyword>
<dbReference type="EMBL" id="JAMDMM010000080">
    <property type="protein sequence ID" value="MCY9611187.1"/>
    <property type="molecule type" value="Genomic_DNA"/>
</dbReference>
<dbReference type="EMBL" id="CP041405">
    <property type="protein sequence ID" value="QDM42084.1"/>
    <property type="molecule type" value="Genomic_DNA"/>
</dbReference>
<sequence length="310" mass="36763">MLLENYYTENYKSFDEWFELIRKGEFVYPQLRIPYEEWLEEYIDNIKTKTIHEVKELLRCLLVPIHRKIDVEDYKLYRTLKDSDPLKIEMKELLLSMDSNEMYKRIENGNDAWEGLTWVLELLPFSPYQAVVALEGYAYSQPNLPDDRIIGLSQCVKIIYARFIYLNKPKRNLLKLQPIEFEWLIEYLYSKMGYKTQWTSATRDGGKDIIASITRIDGEERVYIECKLYNTTELTNNHVKSFAYTVNNDKINRGVIFCTGYASATLSNIDQRITIINYENIILLLNSHLGSDWDERLETIIKLQKNKLIK</sequence>
<evidence type="ECO:0000313" key="2">
    <source>
        <dbReference type="EMBL" id="MCY9611187.1"/>
    </source>
</evidence>
<reference evidence="2 5" key="2">
    <citation type="submission" date="2022-05" db="EMBL/GenBank/DDBJ databases">
        <title>Genome Sequencing of Bee-Associated Microbes.</title>
        <authorList>
            <person name="Dunlap C."/>
        </authorList>
    </citation>
    <scope>NUCLEOTIDE SEQUENCE [LARGE SCALE GENOMIC DNA]</scope>
    <source>
        <strain evidence="2 5">NRRL B-14613</strain>
    </source>
</reference>
<dbReference type="PANTHER" id="PTHR30015:SF7">
    <property type="entry name" value="TYPE IV METHYL-DIRECTED RESTRICTION ENZYME ECOKMRR"/>
    <property type="match status" value="1"/>
</dbReference>
<organism evidence="3 4">
    <name type="scientific">Paenibacillus thiaminolyticus</name>
    <name type="common">Bacillus thiaminolyticus</name>
    <dbReference type="NCBI Taxonomy" id="49283"/>
    <lineage>
        <taxon>Bacteria</taxon>
        <taxon>Bacillati</taxon>
        <taxon>Bacillota</taxon>
        <taxon>Bacilli</taxon>
        <taxon>Bacillales</taxon>
        <taxon>Paenibacillaceae</taxon>
        <taxon>Paenibacillus</taxon>
    </lineage>
</organism>
<dbReference type="GO" id="GO:0003677">
    <property type="term" value="F:DNA binding"/>
    <property type="evidence" value="ECO:0007669"/>
    <property type="project" value="InterPro"/>
</dbReference>
<dbReference type="InterPro" id="IPR011856">
    <property type="entry name" value="tRNA_endonuc-like_dom_sf"/>
</dbReference>
<gene>
    <name evidence="3" type="ORF">FLT43_00090</name>
    <name evidence="2" type="ORF">M5W83_28990</name>
</gene>
<feature type="domain" description="Restriction endonuclease type IV Mrr" evidence="1">
    <location>
        <begin position="174"/>
        <end position="264"/>
    </location>
</feature>
<dbReference type="PANTHER" id="PTHR30015">
    <property type="entry name" value="MRR RESTRICTION SYSTEM PROTEIN"/>
    <property type="match status" value="1"/>
</dbReference>
<name>A0AAP9IZB0_PANTH</name>
<dbReference type="RefSeq" id="WP_087443910.1">
    <property type="nucleotide sequence ID" value="NZ_CABMNB010000036.1"/>
</dbReference>
<dbReference type="GO" id="GO:0015666">
    <property type="term" value="F:restriction endodeoxyribonuclease activity"/>
    <property type="evidence" value="ECO:0007669"/>
    <property type="project" value="TreeGrafter"/>
</dbReference>
<keyword evidence="3" id="KW-0255">Endonuclease</keyword>
<proteinExistence type="predicted"/>
<evidence type="ECO:0000313" key="4">
    <source>
        <dbReference type="Proteomes" id="UP000315377"/>
    </source>
</evidence>
<keyword evidence="5" id="KW-1185">Reference proteome</keyword>
<dbReference type="Pfam" id="PF04471">
    <property type="entry name" value="Mrr_cat"/>
    <property type="match status" value="1"/>
</dbReference>
<dbReference type="InterPro" id="IPR052906">
    <property type="entry name" value="Type_IV_Methyl-Rstrct_Enzyme"/>
</dbReference>
<dbReference type="Proteomes" id="UP000315377">
    <property type="component" value="Chromosome"/>
</dbReference>
<dbReference type="AlphaFoldDB" id="A0AAP9IZB0"/>
<protein>
    <submittedName>
        <fullName evidence="3">Restriction endonuclease</fullName>
    </submittedName>
</protein>
<keyword evidence="3" id="KW-0540">Nuclease</keyword>
<dbReference type="SUPFAM" id="SSF52980">
    <property type="entry name" value="Restriction endonuclease-like"/>
    <property type="match status" value="1"/>
</dbReference>
<dbReference type="InterPro" id="IPR011335">
    <property type="entry name" value="Restrct_endonuc-II-like"/>
</dbReference>
<dbReference type="GO" id="GO:0009307">
    <property type="term" value="P:DNA restriction-modification system"/>
    <property type="evidence" value="ECO:0007669"/>
    <property type="project" value="InterPro"/>
</dbReference>
<evidence type="ECO:0000313" key="5">
    <source>
        <dbReference type="Proteomes" id="UP001209276"/>
    </source>
</evidence>
<evidence type="ECO:0000259" key="1">
    <source>
        <dbReference type="Pfam" id="PF04471"/>
    </source>
</evidence>
<dbReference type="Proteomes" id="UP001209276">
    <property type="component" value="Unassembled WGS sequence"/>
</dbReference>
<dbReference type="InterPro" id="IPR007560">
    <property type="entry name" value="Restrct_endonuc_IV_Mrr"/>
</dbReference>
<evidence type="ECO:0000313" key="3">
    <source>
        <dbReference type="EMBL" id="QDM42084.1"/>
    </source>
</evidence>